<proteinExistence type="predicted"/>
<evidence type="ECO:0000313" key="1">
    <source>
        <dbReference type="EMBL" id="PGG99378.1"/>
    </source>
</evidence>
<accession>A0A2B7WS34</accession>
<organism evidence="1 2">
    <name type="scientific">Polytolypa hystricis (strain UAMH7299)</name>
    <dbReference type="NCBI Taxonomy" id="1447883"/>
    <lineage>
        <taxon>Eukaryota</taxon>
        <taxon>Fungi</taxon>
        <taxon>Dikarya</taxon>
        <taxon>Ascomycota</taxon>
        <taxon>Pezizomycotina</taxon>
        <taxon>Eurotiomycetes</taxon>
        <taxon>Eurotiomycetidae</taxon>
        <taxon>Onygenales</taxon>
        <taxon>Onygenales incertae sedis</taxon>
        <taxon>Polytolypa</taxon>
    </lineage>
</organism>
<keyword evidence="2" id="KW-1185">Reference proteome</keyword>
<protein>
    <submittedName>
        <fullName evidence="1">Uncharacterized protein</fullName>
    </submittedName>
</protein>
<name>A0A2B7WS34_POLH7</name>
<sequence length="232" mass="25356">MDSDVNRLGVTQKLLSLVEGLTHYSKSTVRIVLQAGITLENETNDPAGLDLALRSLGGAKDSVGTCIFSEMDVAAFSKNTSDLCTLCQSSIEGQCAVQGYIRVHLNCLRCVKCDKYLGDIPEQATWREPGAVCTDCTMPQFDGLEFKPVSLLEQYSFLLKIALARTMVRLPEPPKEFPVSSRKRITNFLKRKPVSPSANSGSITDEVDGLVSITDDLALNNISQEKAAPRRV</sequence>
<dbReference type="Gene3D" id="2.10.110.10">
    <property type="entry name" value="Cysteine Rich Protein"/>
    <property type="match status" value="1"/>
</dbReference>
<dbReference type="AlphaFoldDB" id="A0A2B7WS34"/>
<dbReference type="STRING" id="1447883.A0A2B7WS34"/>
<gene>
    <name evidence="1" type="ORF">AJ80_09374</name>
</gene>
<reference evidence="1 2" key="1">
    <citation type="submission" date="2017-10" db="EMBL/GenBank/DDBJ databases">
        <title>Comparative genomics in systemic dimorphic fungi from Ajellomycetaceae.</title>
        <authorList>
            <person name="Munoz J.F."/>
            <person name="Mcewen J.G."/>
            <person name="Clay O.K."/>
            <person name="Cuomo C.A."/>
        </authorList>
    </citation>
    <scope>NUCLEOTIDE SEQUENCE [LARGE SCALE GENOMIC DNA]</scope>
    <source>
        <strain evidence="1 2">UAMH7299</strain>
    </source>
</reference>
<comment type="caution">
    <text evidence="1">The sequence shown here is derived from an EMBL/GenBank/DDBJ whole genome shotgun (WGS) entry which is preliminary data.</text>
</comment>
<dbReference type="EMBL" id="PDNA01000272">
    <property type="protein sequence ID" value="PGG99378.1"/>
    <property type="molecule type" value="Genomic_DNA"/>
</dbReference>
<evidence type="ECO:0000313" key="2">
    <source>
        <dbReference type="Proteomes" id="UP000224634"/>
    </source>
</evidence>
<dbReference type="OrthoDB" id="20689at2759"/>
<dbReference type="Proteomes" id="UP000224634">
    <property type="component" value="Unassembled WGS sequence"/>
</dbReference>